<dbReference type="SUPFAM" id="SSF52540">
    <property type="entry name" value="P-loop containing nucleoside triphosphate hydrolases"/>
    <property type="match status" value="1"/>
</dbReference>
<dbReference type="SMART" id="SM00490">
    <property type="entry name" value="HELICc"/>
    <property type="match status" value="1"/>
</dbReference>
<dbReference type="Pfam" id="PF08482">
    <property type="entry name" value="HrpB_C"/>
    <property type="match status" value="1"/>
</dbReference>
<protein>
    <submittedName>
        <fullName evidence="7">ATP-dependent helicase HrpB</fullName>
    </submittedName>
</protein>
<name>A0A2M9A9M9_9BACT</name>
<gene>
    <name evidence="7" type="ORF">BGX16_2468</name>
</gene>
<feature type="domain" description="Helicase ATP-binding" evidence="5">
    <location>
        <begin position="32"/>
        <end position="196"/>
    </location>
</feature>
<evidence type="ECO:0000256" key="2">
    <source>
        <dbReference type="ARBA" id="ARBA00022801"/>
    </source>
</evidence>
<dbReference type="Proteomes" id="UP000231134">
    <property type="component" value="Unassembled WGS sequence"/>
</dbReference>
<dbReference type="Pfam" id="PF00270">
    <property type="entry name" value="DEAD"/>
    <property type="match status" value="1"/>
</dbReference>
<dbReference type="CDD" id="cd18791">
    <property type="entry name" value="SF2_C_RHA"/>
    <property type="match status" value="1"/>
</dbReference>
<dbReference type="GO" id="GO:0016787">
    <property type="term" value="F:hydrolase activity"/>
    <property type="evidence" value="ECO:0007669"/>
    <property type="project" value="UniProtKB-KW"/>
</dbReference>
<dbReference type="EMBL" id="PGEX01000001">
    <property type="protein sequence ID" value="PJJ42441.1"/>
    <property type="molecule type" value="Genomic_DNA"/>
</dbReference>
<dbReference type="PROSITE" id="PS51194">
    <property type="entry name" value="HELICASE_CTER"/>
    <property type="match status" value="1"/>
</dbReference>
<dbReference type="Gene3D" id="3.40.50.300">
    <property type="entry name" value="P-loop containing nucleotide triphosphate hydrolases"/>
    <property type="match status" value="2"/>
</dbReference>
<dbReference type="SMART" id="SM00487">
    <property type="entry name" value="DEXDc"/>
    <property type="match status" value="1"/>
</dbReference>
<dbReference type="InterPro" id="IPR001650">
    <property type="entry name" value="Helicase_C-like"/>
</dbReference>
<dbReference type="PANTHER" id="PTHR43519">
    <property type="entry name" value="ATP-DEPENDENT RNA HELICASE HRPB"/>
    <property type="match status" value="1"/>
</dbReference>
<dbReference type="InterPro" id="IPR010225">
    <property type="entry name" value="HrpB"/>
</dbReference>
<comment type="caution">
    <text evidence="7">The sequence shown here is derived from an EMBL/GenBank/DDBJ whole genome shotgun (WGS) entry which is preliminary data.</text>
</comment>
<evidence type="ECO:0000313" key="7">
    <source>
        <dbReference type="EMBL" id="PJJ42441.1"/>
    </source>
</evidence>
<dbReference type="AlphaFoldDB" id="A0A2M9A9M9"/>
<reference evidence="7 8" key="1">
    <citation type="submission" date="2017-11" db="EMBL/GenBank/DDBJ databases">
        <title>Animal gut microbial communities from fecal samples from Wisconsin, USA.</title>
        <authorList>
            <person name="Neumann A."/>
        </authorList>
    </citation>
    <scope>NUCLEOTIDE SEQUENCE [LARGE SCALE GENOMIC DNA]</scope>
    <source>
        <strain evidence="7 8">UWS3</strain>
    </source>
</reference>
<organism evidence="7 8">
    <name type="scientific">Hallerella succinigenes</name>
    <dbReference type="NCBI Taxonomy" id="1896222"/>
    <lineage>
        <taxon>Bacteria</taxon>
        <taxon>Pseudomonadati</taxon>
        <taxon>Fibrobacterota</taxon>
        <taxon>Fibrobacteria</taxon>
        <taxon>Fibrobacterales</taxon>
        <taxon>Fibrobacteraceae</taxon>
        <taxon>Hallerella</taxon>
    </lineage>
</organism>
<keyword evidence="4" id="KW-0067">ATP-binding</keyword>
<dbReference type="CDD" id="cd17917">
    <property type="entry name" value="DEXHc_RHA-like"/>
    <property type="match status" value="1"/>
</dbReference>
<dbReference type="InterPro" id="IPR011545">
    <property type="entry name" value="DEAD/DEAH_box_helicase_dom"/>
</dbReference>
<evidence type="ECO:0000313" key="8">
    <source>
        <dbReference type="Proteomes" id="UP000231134"/>
    </source>
</evidence>
<evidence type="ECO:0000256" key="4">
    <source>
        <dbReference type="ARBA" id="ARBA00022840"/>
    </source>
</evidence>
<dbReference type="PROSITE" id="PS51192">
    <property type="entry name" value="HELICASE_ATP_BIND_1"/>
    <property type="match status" value="1"/>
</dbReference>
<dbReference type="InterPro" id="IPR014001">
    <property type="entry name" value="Helicase_ATP-bd"/>
</dbReference>
<sequence>MRTRRLPNISASRVLNSAFHSLPLYESAEAIRAEIAKGQNILLTAPTGSGKSTLVPWLLASEKNGTAKVAVLEPRRLAATSLSGYLAKLSGAPEGSTIGYKIRFESAVSDKTQILFTTYGNFLQSELHKPEHFDWIVFDEFHERRAEMDLLLAYFLAMQQSAKDRAFVPKIAVLSAELNREELENILQVPCLKVGRPGFPVQILNQDSPAGTPLAKNVEKALRTLERNGVWGTTLVFLPGKGEISTVHRHLDEVYGYGKLSIYELYGGQDKSVEREIFASTDAPRVILSTNIAETSLTIPSVTGVIDSGLERTTEFNALQNKNLLKLSRISLQNAVQRTGRAGRTQKGVCIRLWSSREETFFPKGIVPEVQKSDLRPILLERAALAKIARVQPTDLHLPTEPDAKFSAKALKELAANGFVFADGNITALGEKALDVPLNDLALAKAYLEASRISNQTLALFSILDSEESSGKDRVPQNALELAEDLLHKGNRTARETRLTFKRLADHAKEKDAARFTQNDSDSTIQALLKAFPQALAIQSGSAYKTPTDTFPIAPASVQEANAILVFHLLRTSSAQKSEMHASLYVPVPDKFLQNDNAEVHYELLWRSGQERYIGLEIRTSNGAEISRKEIQPQEASPQILKKLQALTGSTWMERHKREGLSHLWMDDANKILLCKMKLAAANFPEYSLPEWSGDDMDIVVEDFMDGVFLMRDLTAERFRKKMKEYFGENMIGWMEKMFPDTLVLPNGKKARYHYEEDAPVEISARIEDLMQMRGEHTIAQGKIKVRYDILAPNFRTAQKTWDLTGFWKNTYPEIRKELRGRYPKHPWPETVIPQ</sequence>
<keyword evidence="2" id="KW-0378">Hydrolase</keyword>
<dbReference type="OrthoDB" id="9805617at2"/>
<evidence type="ECO:0000259" key="6">
    <source>
        <dbReference type="PROSITE" id="PS51194"/>
    </source>
</evidence>
<keyword evidence="8" id="KW-1185">Reference proteome</keyword>
<dbReference type="PANTHER" id="PTHR43519:SF1">
    <property type="entry name" value="ATP-DEPENDENT RNA HELICASE HRPB"/>
    <property type="match status" value="1"/>
</dbReference>
<dbReference type="InterPro" id="IPR027417">
    <property type="entry name" value="P-loop_NTPase"/>
</dbReference>
<keyword evidence="1" id="KW-0547">Nucleotide-binding</keyword>
<dbReference type="GO" id="GO:0003676">
    <property type="term" value="F:nucleic acid binding"/>
    <property type="evidence" value="ECO:0007669"/>
    <property type="project" value="InterPro"/>
</dbReference>
<feature type="domain" description="Helicase C-terminal" evidence="6">
    <location>
        <begin position="217"/>
        <end position="386"/>
    </location>
</feature>
<dbReference type="GO" id="GO:0005524">
    <property type="term" value="F:ATP binding"/>
    <property type="evidence" value="ECO:0007669"/>
    <property type="project" value="UniProtKB-KW"/>
</dbReference>
<dbReference type="InterPro" id="IPR013689">
    <property type="entry name" value="RNA_helicase_ATP-dep_HrpB_C"/>
</dbReference>
<proteinExistence type="predicted"/>
<dbReference type="Pfam" id="PF00271">
    <property type="entry name" value="Helicase_C"/>
    <property type="match status" value="1"/>
</dbReference>
<evidence type="ECO:0000256" key="3">
    <source>
        <dbReference type="ARBA" id="ARBA00022806"/>
    </source>
</evidence>
<dbReference type="GO" id="GO:0004386">
    <property type="term" value="F:helicase activity"/>
    <property type="evidence" value="ECO:0007669"/>
    <property type="project" value="UniProtKB-KW"/>
</dbReference>
<keyword evidence="3 7" id="KW-0347">Helicase</keyword>
<evidence type="ECO:0000256" key="1">
    <source>
        <dbReference type="ARBA" id="ARBA00022741"/>
    </source>
</evidence>
<dbReference type="PIRSF" id="PIRSF005496">
    <property type="entry name" value="ATP_hel_hrpB"/>
    <property type="match status" value="1"/>
</dbReference>
<evidence type="ECO:0000259" key="5">
    <source>
        <dbReference type="PROSITE" id="PS51192"/>
    </source>
</evidence>
<accession>A0A2M9A9M9</accession>